<proteinExistence type="inferred from homology"/>
<keyword evidence="6 8" id="KW-1133">Transmembrane helix</keyword>
<comment type="similarity">
    <text evidence="2">Belongs to the GRP transporter (TC 2.A.7.5) family.</text>
</comment>
<dbReference type="InterPro" id="IPR010651">
    <property type="entry name" value="Sugar_transport"/>
</dbReference>
<keyword evidence="5 8" id="KW-0812">Transmembrane</keyword>
<keyword evidence="10" id="KW-1185">Reference proteome</keyword>
<gene>
    <name evidence="9" type="ORF">LfDm3_0328</name>
</gene>
<feature type="transmembrane region" description="Helical" evidence="8">
    <location>
        <begin position="57"/>
        <end position="78"/>
    </location>
</feature>
<dbReference type="EMBL" id="JOJZ01000009">
    <property type="protein sequence ID" value="KID42399.1"/>
    <property type="molecule type" value="Genomic_DNA"/>
</dbReference>
<evidence type="ECO:0000256" key="3">
    <source>
        <dbReference type="ARBA" id="ARBA00022448"/>
    </source>
</evidence>
<evidence type="ECO:0000313" key="9">
    <source>
        <dbReference type="EMBL" id="KID42399.1"/>
    </source>
</evidence>
<evidence type="ECO:0000256" key="7">
    <source>
        <dbReference type="ARBA" id="ARBA00023136"/>
    </source>
</evidence>
<organism evidence="9 10">
    <name type="scientific">Fructilactobacillus fructivorans</name>
    <dbReference type="NCBI Taxonomy" id="1614"/>
    <lineage>
        <taxon>Bacteria</taxon>
        <taxon>Bacillati</taxon>
        <taxon>Bacillota</taxon>
        <taxon>Bacilli</taxon>
        <taxon>Lactobacillales</taxon>
        <taxon>Lactobacillaceae</taxon>
        <taxon>Fructilactobacillus</taxon>
    </lineage>
</organism>
<dbReference type="Proteomes" id="UP000031397">
    <property type="component" value="Unassembled WGS sequence"/>
</dbReference>
<evidence type="ECO:0000256" key="8">
    <source>
        <dbReference type="SAM" id="Phobius"/>
    </source>
</evidence>
<feature type="transmembrane region" description="Helical" evidence="8">
    <location>
        <begin position="257"/>
        <end position="275"/>
    </location>
</feature>
<dbReference type="NCBIfam" id="NF047342">
    <property type="entry name" value="symport_RbsU"/>
    <property type="match status" value="1"/>
</dbReference>
<dbReference type="PANTHER" id="PTHR16119">
    <property type="entry name" value="TRANSMEMBRANE PROTEIN 144"/>
    <property type="match status" value="1"/>
</dbReference>
<reference evidence="9 10" key="1">
    <citation type="submission" date="2014-06" db="EMBL/GenBank/DDBJ databases">
        <title>Functional and comparative genomic analyses of the Drosophila gut microbiota identify candidate symbiosis factors.</title>
        <authorList>
            <person name="Newell P.D."/>
            <person name="Chaston J.M."/>
            <person name="Douglas A.E."/>
        </authorList>
    </citation>
    <scope>NUCLEOTIDE SEQUENCE [LARGE SCALE GENOMIC DNA]</scope>
    <source>
        <strain evidence="9 10">DmCS_002</strain>
    </source>
</reference>
<evidence type="ECO:0000256" key="1">
    <source>
        <dbReference type="ARBA" id="ARBA00004651"/>
    </source>
</evidence>
<feature type="transmembrane region" description="Helical" evidence="8">
    <location>
        <begin position="225"/>
        <end position="245"/>
    </location>
</feature>
<dbReference type="PANTHER" id="PTHR16119:SF17">
    <property type="entry name" value="TRANSMEMBRANE PROTEIN 144"/>
    <property type="match status" value="1"/>
</dbReference>
<keyword evidence="7 8" id="KW-0472">Membrane</keyword>
<name>A0A0C1M7H6_9LACO</name>
<feature type="transmembrane region" description="Helical" evidence="8">
    <location>
        <begin position="117"/>
        <end position="142"/>
    </location>
</feature>
<dbReference type="OrthoDB" id="1452595at2"/>
<feature type="transmembrane region" description="Helical" evidence="8">
    <location>
        <begin position="154"/>
        <end position="176"/>
    </location>
</feature>
<feature type="transmembrane region" description="Helical" evidence="8">
    <location>
        <begin position="34"/>
        <end position="51"/>
    </location>
</feature>
<feature type="transmembrane region" description="Helical" evidence="8">
    <location>
        <begin position="6"/>
        <end position="22"/>
    </location>
</feature>
<dbReference type="GO" id="GO:0015144">
    <property type="term" value="F:carbohydrate transmembrane transporter activity"/>
    <property type="evidence" value="ECO:0007669"/>
    <property type="project" value="InterPro"/>
</dbReference>
<sequence>MNWLAILIGLGPMIGWGLFPTISSKIGGKPANQILGATLGTLIFAVVLFFIEGLALPGWISTTFGVISGLGWGFGQIMQFKGFKLVGSSRVMPITTALQLILTSLWGVFVLGDWTGIIGKVLGFAALIIVILGATLTAWVQNPESTNKGALKKATIFQIIGAFGYLIYSAAPQVVIMPSMKALLPGMQPMDGNHAFLPQAVGMVLCAVIYGLWNLKDENVFVQSVSYKNILAGLSQGFGMLMYLISAQPDMNGLATANVLGQLAVLVSTLTGIYFLHQRKTPKEMTLTYLGLVLIVFASAVTAFI</sequence>
<comment type="caution">
    <text evidence="9">The sequence shown here is derived from an EMBL/GenBank/DDBJ whole genome shotgun (WGS) entry which is preliminary data.</text>
</comment>
<dbReference type="GeneID" id="74913016"/>
<dbReference type="PATRIC" id="fig|1614.7.peg.318"/>
<feature type="transmembrane region" description="Helical" evidence="8">
    <location>
        <begin position="287"/>
        <end position="304"/>
    </location>
</feature>
<dbReference type="CDD" id="cd23111">
    <property type="entry name" value="ribose_uptake_RbsU"/>
    <property type="match status" value="1"/>
</dbReference>
<accession>A0A0C1M7H6</accession>
<dbReference type="GO" id="GO:0005886">
    <property type="term" value="C:plasma membrane"/>
    <property type="evidence" value="ECO:0007669"/>
    <property type="project" value="UniProtKB-SubCell"/>
</dbReference>
<evidence type="ECO:0000256" key="2">
    <source>
        <dbReference type="ARBA" id="ARBA00006117"/>
    </source>
</evidence>
<keyword evidence="3" id="KW-0813">Transport</keyword>
<dbReference type="SUPFAM" id="SSF103481">
    <property type="entry name" value="Multidrug resistance efflux transporter EmrE"/>
    <property type="match status" value="1"/>
</dbReference>
<feature type="transmembrane region" description="Helical" evidence="8">
    <location>
        <begin position="90"/>
        <end position="111"/>
    </location>
</feature>
<protein>
    <submittedName>
        <fullName evidence="9">Putative ribose uptake protein RbsU, GRP transporter family</fullName>
    </submittedName>
</protein>
<keyword evidence="4" id="KW-0762">Sugar transport</keyword>
<dbReference type="InterPro" id="IPR037185">
    <property type="entry name" value="EmrE-like"/>
</dbReference>
<feature type="transmembrane region" description="Helical" evidence="8">
    <location>
        <begin position="196"/>
        <end position="213"/>
    </location>
</feature>
<evidence type="ECO:0000256" key="5">
    <source>
        <dbReference type="ARBA" id="ARBA00022692"/>
    </source>
</evidence>
<evidence type="ECO:0000256" key="6">
    <source>
        <dbReference type="ARBA" id="ARBA00022989"/>
    </source>
</evidence>
<evidence type="ECO:0000313" key="10">
    <source>
        <dbReference type="Proteomes" id="UP000031397"/>
    </source>
</evidence>
<dbReference type="RefSeq" id="WP_039143493.1">
    <property type="nucleotide sequence ID" value="NZ_JOJZ01000009.1"/>
</dbReference>
<evidence type="ECO:0000256" key="4">
    <source>
        <dbReference type="ARBA" id="ARBA00022597"/>
    </source>
</evidence>
<dbReference type="AlphaFoldDB" id="A0A0C1M7H6"/>
<comment type="subcellular location">
    <subcellularLocation>
        <location evidence="1">Cell membrane</location>
        <topology evidence="1">Multi-pass membrane protein</topology>
    </subcellularLocation>
</comment>
<dbReference type="Pfam" id="PF06800">
    <property type="entry name" value="Sugar_transport"/>
    <property type="match status" value="1"/>
</dbReference>